<accession>A5W1J6</accession>
<evidence type="ECO:0008006" key="2">
    <source>
        <dbReference type="Google" id="ProtNLM"/>
    </source>
</evidence>
<dbReference type="AlphaFoldDB" id="A5W1J6"/>
<evidence type="ECO:0000313" key="1">
    <source>
        <dbReference type="EMBL" id="ABQ78006.1"/>
    </source>
</evidence>
<name>A5W1J6_PSEP1</name>
<reference evidence="1" key="1">
    <citation type="submission" date="2007-05" db="EMBL/GenBank/DDBJ databases">
        <title>Complete sequence of Pseudomonas putida F1.</title>
        <authorList>
            <consortium name="US DOE Joint Genome Institute"/>
            <person name="Copeland A."/>
            <person name="Lucas S."/>
            <person name="Lapidus A."/>
            <person name="Barry K."/>
            <person name="Detter J.C."/>
            <person name="Glavina del Rio T."/>
            <person name="Hammon N."/>
            <person name="Israni S."/>
            <person name="Dalin E."/>
            <person name="Tice H."/>
            <person name="Pitluck S."/>
            <person name="Chain P."/>
            <person name="Malfatti S."/>
            <person name="Shin M."/>
            <person name="Vergez L."/>
            <person name="Schmutz J."/>
            <person name="Larimer F."/>
            <person name="Land M."/>
            <person name="Hauser L."/>
            <person name="Kyrpides N."/>
            <person name="Lykidis A."/>
            <person name="Parales R."/>
            <person name="Richardson P."/>
        </authorList>
    </citation>
    <scope>NUCLEOTIDE SEQUENCE [LARGE SCALE GENOMIC DNA]</scope>
    <source>
        <strain evidence="1">F1</strain>
    </source>
</reference>
<proteinExistence type="predicted"/>
<dbReference type="eggNOG" id="COG0727">
    <property type="taxonomic scope" value="Bacteria"/>
</dbReference>
<gene>
    <name evidence="1" type="ordered locus">Pput_1855</name>
</gene>
<dbReference type="Pfam" id="PF03692">
    <property type="entry name" value="CxxCxxCC"/>
    <property type="match status" value="1"/>
</dbReference>
<organism evidence="1">
    <name type="scientific">Pseudomonas putida (strain ATCC 700007 / DSM 6899 / JCM 31910 / BCRC 17059 / LMG 24140 / F1)</name>
    <dbReference type="NCBI Taxonomy" id="351746"/>
    <lineage>
        <taxon>Bacteria</taxon>
        <taxon>Pseudomonadati</taxon>
        <taxon>Pseudomonadota</taxon>
        <taxon>Gammaproteobacteria</taxon>
        <taxon>Pseudomonadales</taxon>
        <taxon>Pseudomonadaceae</taxon>
        <taxon>Pseudomonas</taxon>
    </lineage>
</organism>
<protein>
    <recommendedName>
        <fullName evidence="2">Fe-S oxidoreductase</fullName>
    </recommendedName>
</protein>
<dbReference type="InterPro" id="IPR005358">
    <property type="entry name" value="Puta_zinc/iron-chelating_dom"/>
</dbReference>
<dbReference type="KEGG" id="ppf:Pput_1855"/>
<dbReference type="EMBL" id="CP000712">
    <property type="protein sequence ID" value="ABQ78006.1"/>
    <property type="molecule type" value="Genomic_DNA"/>
</dbReference>
<dbReference type="HOGENOM" id="CLU_097149_0_0_6"/>
<sequence length="268" mass="29912">MPCQVNFANGAPRAFSSSSMENNSFRFACNGCGVRCKGRLIPLTLYETRQWLHRGHEVAILLEAFDELHWSSSPEEFAHAKGRAVEVTSGHASIYVIAVFAGNALNGCQNLGDNNLCGIYDERPLVCRIYPAEINPFIPLNPASKICPPEVWDEGEVLFTDRIIDPVLAKQIECSRKADRDDARAKIAVCEILGLNVAAWKGNAFTVYLLDREQLLDAFVFYDALMRASQIRTDWKVRVDIPVLRQRLKQAGVALDGQEGGDYIFHPL</sequence>